<dbReference type="PANTHER" id="PTHR30126:SF39">
    <property type="entry name" value="HTH-TYPE TRANSCRIPTIONAL REGULATOR CYSL"/>
    <property type="match status" value="1"/>
</dbReference>
<evidence type="ECO:0000256" key="3">
    <source>
        <dbReference type="ARBA" id="ARBA00023125"/>
    </source>
</evidence>
<accession>A0A1H1D7H3</accession>
<dbReference type="Gene3D" id="3.40.190.10">
    <property type="entry name" value="Periplasmic binding protein-like II"/>
    <property type="match status" value="2"/>
</dbReference>
<dbReference type="InterPro" id="IPR036390">
    <property type="entry name" value="WH_DNA-bd_sf"/>
</dbReference>
<dbReference type="KEGG" id="acry:AC20117_05900"/>
<evidence type="ECO:0000259" key="5">
    <source>
        <dbReference type="PROSITE" id="PS50931"/>
    </source>
</evidence>
<dbReference type="GO" id="GO:0000976">
    <property type="term" value="F:transcription cis-regulatory region binding"/>
    <property type="evidence" value="ECO:0007669"/>
    <property type="project" value="TreeGrafter"/>
</dbReference>
<evidence type="ECO:0000256" key="1">
    <source>
        <dbReference type="ARBA" id="ARBA00009437"/>
    </source>
</evidence>
<dbReference type="SUPFAM" id="SSF46785">
    <property type="entry name" value="Winged helix' DNA-binding domain"/>
    <property type="match status" value="1"/>
</dbReference>
<dbReference type="Proteomes" id="UP000181917">
    <property type="component" value="Unassembled WGS sequence"/>
</dbReference>
<comment type="similarity">
    <text evidence="1">Belongs to the LysR transcriptional regulatory family.</text>
</comment>
<evidence type="ECO:0000256" key="4">
    <source>
        <dbReference type="ARBA" id="ARBA00023163"/>
    </source>
</evidence>
<dbReference type="Pfam" id="PF00126">
    <property type="entry name" value="HTH_1"/>
    <property type="match status" value="1"/>
</dbReference>
<keyword evidence="2" id="KW-0805">Transcription regulation</keyword>
<gene>
    <name evidence="6" type="ORF">SAMN04489742_2302</name>
</gene>
<dbReference type="AlphaFoldDB" id="A0A1H1D7H3"/>
<name>A0A1H1D7H3_9MICC</name>
<evidence type="ECO:0000313" key="7">
    <source>
        <dbReference type="Proteomes" id="UP000181917"/>
    </source>
</evidence>
<dbReference type="Pfam" id="PF03466">
    <property type="entry name" value="LysR_substrate"/>
    <property type="match status" value="1"/>
</dbReference>
<dbReference type="RefSeq" id="WP_074700522.1">
    <property type="nucleotide sequence ID" value="NZ_CP018863.1"/>
</dbReference>
<feature type="domain" description="HTH lysR-type" evidence="5">
    <location>
        <begin position="1"/>
        <end position="60"/>
    </location>
</feature>
<dbReference type="InterPro" id="IPR005119">
    <property type="entry name" value="LysR_subst-bd"/>
</dbReference>
<dbReference type="GO" id="GO:0003700">
    <property type="term" value="F:DNA-binding transcription factor activity"/>
    <property type="evidence" value="ECO:0007669"/>
    <property type="project" value="InterPro"/>
</dbReference>
<dbReference type="Gene3D" id="1.10.10.10">
    <property type="entry name" value="Winged helix-like DNA-binding domain superfamily/Winged helix DNA-binding domain"/>
    <property type="match status" value="1"/>
</dbReference>
<reference evidence="6 7" key="1">
    <citation type="submission" date="2016-10" db="EMBL/GenBank/DDBJ databases">
        <authorList>
            <person name="de Groot N.N."/>
        </authorList>
    </citation>
    <scope>NUCLEOTIDE SEQUENCE [LARGE SCALE GENOMIC DNA]</scope>
    <source>
        <strain evidence="6 7">DSM 20117</strain>
    </source>
</reference>
<dbReference type="InterPro" id="IPR036388">
    <property type="entry name" value="WH-like_DNA-bd_sf"/>
</dbReference>
<dbReference type="PANTHER" id="PTHR30126">
    <property type="entry name" value="HTH-TYPE TRANSCRIPTIONAL REGULATOR"/>
    <property type="match status" value="1"/>
</dbReference>
<organism evidence="6 7">
    <name type="scientific">Crystallibacter crystallopoietes</name>
    <dbReference type="NCBI Taxonomy" id="37928"/>
    <lineage>
        <taxon>Bacteria</taxon>
        <taxon>Bacillati</taxon>
        <taxon>Actinomycetota</taxon>
        <taxon>Actinomycetes</taxon>
        <taxon>Micrococcales</taxon>
        <taxon>Micrococcaceae</taxon>
        <taxon>Crystallibacter</taxon>
    </lineage>
</organism>
<sequence length="313" mass="33324">MELDLETLRLLENINRTGSLRRSAENAGVTQQAVSARIQLAERRLGRALVHRSRNGSELTDDGKLVIEWAKPLLEAADIFASSVRTLRSKADICVAASQSISEQLLPGWMDALRQAPDAPTVRLISGSSADVIKRVRGHVATLGFIETPEVPPDLASQRIRNDPLAVVVSPNHPWAGQGRLISPAELARTPLICDDKGSGRCTLELALQAAEVDDGLASPAAIMTGTGAIAGAVASGIAPAVVSRSLVRPHLDSGALIEVEIEGIQLHRPFTMVWTGQPARTSAAQKFISIITSRTAPSPSTTAGQRNTVWKI</sequence>
<dbReference type="EMBL" id="FNKH01000002">
    <property type="protein sequence ID" value="SDQ72481.1"/>
    <property type="molecule type" value="Genomic_DNA"/>
</dbReference>
<protein>
    <submittedName>
        <fullName evidence="6">ModE molybdate transport repressor domain-containing protein</fullName>
    </submittedName>
</protein>
<dbReference type="PROSITE" id="PS50931">
    <property type="entry name" value="HTH_LYSR"/>
    <property type="match status" value="1"/>
</dbReference>
<proteinExistence type="inferred from homology"/>
<dbReference type="STRING" id="37928.SAMN04489742_2302"/>
<keyword evidence="3" id="KW-0238">DNA-binding</keyword>
<dbReference type="InterPro" id="IPR000847">
    <property type="entry name" value="LysR_HTH_N"/>
</dbReference>
<dbReference type="SUPFAM" id="SSF53850">
    <property type="entry name" value="Periplasmic binding protein-like II"/>
    <property type="match status" value="1"/>
</dbReference>
<evidence type="ECO:0000256" key="2">
    <source>
        <dbReference type="ARBA" id="ARBA00023015"/>
    </source>
</evidence>
<keyword evidence="4" id="KW-0804">Transcription</keyword>
<keyword evidence="7" id="KW-1185">Reference proteome</keyword>
<evidence type="ECO:0000313" key="6">
    <source>
        <dbReference type="EMBL" id="SDQ72481.1"/>
    </source>
</evidence>